<organism evidence="2 3">
    <name type="scientific">Shewanella hanedai</name>
    <name type="common">Alteromonas hanedai</name>
    <dbReference type="NCBI Taxonomy" id="25"/>
    <lineage>
        <taxon>Bacteria</taxon>
        <taxon>Pseudomonadati</taxon>
        <taxon>Pseudomonadota</taxon>
        <taxon>Gammaproteobacteria</taxon>
        <taxon>Alteromonadales</taxon>
        <taxon>Shewanellaceae</taxon>
        <taxon>Shewanella</taxon>
    </lineage>
</organism>
<accession>A0A553JNM8</accession>
<comment type="caution">
    <text evidence="2">The sequence shown here is derived from an EMBL/GenBank/DDBJ whole genome shotgun (WGS) entry which is preliminary data.</text>
</comment>
<evidence type="ECO:0000313" key="3">
    <source>
        <dbReference type="Proteomes" id="UP000318126"/>
    </source>
</evidence>
<dbReference type="Gene3D" id="3.30.70.100">
    <property type="match status" value="1"/>
</dbReference>
<dbReference type="EMBL" id="VKGK01000014">
    <property type="protein sequence ID" value="TRY14030.1"/>
    <property type="molecule type" value="Genomic_DNA"/>
</dbReference>
<dbReference type="SUPFAM" id="SSF54909">
    <property type="entry name" value="Dimeric alpha+beta barrel"/>
    <property type="match status" value="1"/>
</dbReference>
<dbReference type="Proteomes" id="UP000318126">
    <property type="component" value="Unassembled WGS sequence"/>
</dbReference>
<keyword evidence="3" id="KW-1185">Reference proteome</keyword>
<gene>
    <name evidence="2" type="ORF">FN961_12650</name>
</gene>
<keyword evidence="2" id="KW-0560">Oxidoreductase</keyword>
<proteinExistence type="predicted"/>
<evidence type="ECO:0000313" key="2">
    <source>
        <dbReference type="EMBL" id="TRY14030.1"/>
    </source>
</evidence>
<dbReference type="OrthoDB" id="9812192at2"/>
<dbReference type="AlphaFoldDB" id="A0A553JNM8"/>
<dbReference type="InterPro" id="IPR007138">
    <property type="entry name" value="ABM_dom"/>
</dbReference>
<protein>
    <submittedName>
        <fullName evidence="2">Antibiotic biosynthesis monooxygenase</fullName>
    </submittedName>
</protein>
<evidence type="ECO:0000259" key="1">
    <source>
        <dbReference type="Pfam" id="PF03992"/>
    </source>
</evidence>
<dbReference type="Pfam" id="PF03992">
    <property type="entry name" value="ABM"/>
    <property type="match status" value="1"/>
</dbReference>
<name>A0A553JNM8_SHEHA</name>
<keyword evidence="2" id="KW-0503">Monooxygenase</keyword>
<sequence length="95" mass="11017">MSRQFGYRLVENDDLNAVIAALAGHIKLTRQEQGCVLFEVTQDCGDKNRFNVYEVFSNQTAFEFHQARVRHSVWGTITKDVERHYQVSEQPEISL</sequence>
<reference evidence="3" key="1">
    <citation type="submission" date="2019-07" db="EMBL/GenBank/DDBJ databases">
        <title>Shewanella sp. YLB-08 draft genomic sequence.</title>
        <authorList>
            <person name="Yu L."/>
        </authorList>
    </citation>
    <scope>NUCLEOTIDE SEQUENCE [LARGE SCALE GENOMIC DNA]</scope>
    <source>
        <strain evidence="3">JCM 20706</strain>
    </source>
</reference>
<dbReference type="InterPro" id="IPR011008">
    <property type="entry name" value="Dimeric_a/b-barrel"/>
</dbReference>
<dbReference type="GO" id="GO:0004497">
    <property type="term" value="F:monooxygenase activity"/>
    <property type="evidence" value="ECO:0007669"/>
    <property type="project" value="UniProtKB-KW"/>
</dbReference>
<feature type="domain" description="ABM" evidence="1">
    <location>
        <begin position="10"/>
        <end position="68"/>
    </location>
</feature>